<keyword evidence="2" id="KW-0804">Transcription</keyword>
<dbReference type="Gene3D" id="1.25.70.10">
    <property type="entry name" value="Transcription termination factor 3, mitochondrial"/>
    <property type="match status" value="2"/>
</dbReference>
<evidence type="ECO:0000313" key="5">
    <source>
        <dbReference type="Proteomes" id="UP000834106"/>
    </source>
</evidence>
<evidence type="ECO:0000313" key="4">
    <source>
        <dbReference type="EMBL" id="CAI9779442.1"/>
    </source>
</evidence>
<gene>
    <name evidence="4" type="ORF">FPE_LOCUS26872</name>
</gene>
<dbReference type="FunFam" id="1.25.70.10:FF:000019">
    <property type="entry name" value="mTERF family protein"/>
    <property type="match status" value="1"/>
</dbReference>
<evidence type="ECO:0008006" key="6">
    <source>
        <dbReference type="Google" id="ProtNLM"/>
    </source>
</evidence>
<dbReference type="Proteomes" id="UP000834106">
    <property type="component" value="Chromosome 17"/>
</dbReference>
<dbReference type="InterPro" id="IPR038538">
    <property type="entry name" value="MTERF_sf"/>
</dbReference>
<name>A0AAD2E5D3_9LAMI</name>
<dbReference type="EMBL" id="OU503052">
    <property type="protein sequence ID" value="CAI9779442.1"/>
    <property type="molecule type" value="Genomic_DNA"/>
</dbReference>
<dbReference type="PANTHER" id="PTHR13068:SF38">
    <property type="entry name" value="TRANSCRIPTION TERMINATION FACTOR FAMILY PROTEIN"/>
    <property type="match status" value="1"/>
</dbReference>
<protein>
    <recommendedName>
        <fullName evidence="6">Transcription termination factor MTEF18, mitochondrial-like</fullName>
    </recommendedName>
</protein>
<evidence type="ECO:0000256" key="3">
    <source>
        <dbReference type="ARBA" id="ARBA00022946"/>
    </source>
</evidence>
<accession>A0AAD2E5D3</accession>
<dbReference type="GO" id="GO:0006353">
    <property type="term" value="P:DNA-templated transcription termination"/>
    <property type="evidence" value="ECO:0007669"/>
    <property type="project" value="UniProtKB-KW"/>
</dbReference>
<evidence type="ECO:0000256" key="2">
    <source>
        <dbReference type="ARBA" id="ARBA00022472"/>
    </source>
</evidence>
<dbReference type="GO" id="GO:0003676">
    <property type="term" value="F:nucleic acid binding"/>
    <property type="evidence" value="ECO:0007669"/>
    <property type="project" value="InterPro"/>
</dbReference>
<comment type="similarity">
    <text evidence="1">Belongs to the mTERF family.</text>
</comment>
<dbReference type="AlphaFoldDB" id="A0AAD2E5D3"/>
<dbReference type="SMART" id="SM00733">
    <property type="entry name" value="Mterf"/>
    <property type="match status" value="6"/>
</dbReference>
<dbReference type="PANTHER" id="PTHR13068">
    <property type="entry name" value="CGI-12 PROTEIN-RELATED"/>
    <property type="match status" value="1"/>
</dbReference>
<dbReference type="Pfam" id="PF02536">
    <property type="entry name" value="mTERF"/>
    <property type="match status" value="3"/>
</dbReference>
<reference evidence="4" key="1">
    <citation type="submission" date="2023-05" db="EMBL/GenBank/DDBJ databases">
        <authorList>
            <person name="Huff M."/>
        </authorList>
    </citation>
    <scope>NUCLEOTIDE SEQUENCE</scope>
</reference>
<keyword evidence="3" id="KW-0809">Transit peptide</keyword>
<sequence length="788" mass="90376">MVRWKRASSNMKTTQNIAGEKYYREARQKLLQCYSIRLTGGSWIPVGSIFKCSDCFLLKFATSSCSMLGTTLNFLSPYAVMNDTSTSSYSSLAPPAASYSAQPQISYSQYAFMDDTSTAINLQHGFMNFTPNASCSSLPARATPYSTQPQISYPNYTDPPDLKLLEWSSSKQPDTTTTTTIIARFMPFLVLLRQTPPRGGDGGQVAHEICRHRPPLREVDLQETPWFLLLSWDVDCYWLWLTAGSYHIVENLRFYGTSKVFKSQKGKIIDNTLQIPRAVRQEAQAALLDYLHSTRSLQFMDAENMSRNSPFFLGKLLKRLDNSETDVGRSVTRLLRYHPINEFEPFFESIGLKPSEYSPFLPQNLMFLNDDQLLLENYYVFCNYGIERSKVGKIYKEAPEVFKYDCGVLQSKLQSFEKLGLNQSIIIKVIASCPYLLCGDISREFIEVLRKLKNTGVDYKWLEEHMLEGNSYSWNRMLEILCILSDMGCNEEQLGALITRHPELLLERSGHLTYFLIGFLLKFGYTRNELSTMFLQLPIISAENFATNLLHSYHFLVEIEMTVQDIGRIVRSHPVLLGSCYLKKVNSLLANLNTGKKRLCHMITEDPNVLKNWVLGVRVKRLLPDTNKTIRARMMKTEFLLSLGFMEKSNEMEQALKVFRGKGVELQERFDCLVNAGLKREEVIKMLKSSPHILNQSKDVIESKIDYLVNELGYPVSSLIPFPSYISYTIERVKLRLSLYKWLVDEKAADKNLALSTLLACSEKKFVRTYVNSHPRGPEVWEKLRKDM</sequence>
<organism evidence="4 5">
    <name type="scientific">Fraxinus pennsylvanica</name>
    <dbReference type="NCBI Taxonomy" id="56036"/>
    <lineage>
        <taxon>Eukaryota</taxon>
        <taxon>Viridiplantae</taxon>
        <taxon>Streptophyta</taxon>
        <taxon>Embryophyta</taxon>
        <taxon>Tracheophyta</taxon>
        <taxon>Spermatophyta</taxon>
        <taxon>Magnoliopsida</taxon>
        <taxon>eudicotyledons</taxon>
        <taxon>Gunneridae</taxon>
        <taxon>Pentapetalae</taxon>
        <taxon>asterids</taxon>
        <taxon>lamiids</taxon>
        <taxon>Lamiales</taxon>
        <taxon>Oleaceae</taxon>
        <taxon>Oleeae</taxon>
        <taxon>Fraxinus</taxon>
    </lineage>
</organism>
<dbReference type="InterPro" id="IPR003690">
    <property type="entry name" value="MTERF"/>
</dbReference>
<keyword evidence="5" id="KW-1185">Reference proteome</keyword>
<proteinExistence type="inferred from homology"/>
<dbReference type="FunFam" id="1.25.70.10:FF:000014">
    <property type="entry name" value="Transcription termination factor MTEF18, mitochondrial"/>
    <property type="match status" value="1"/>
</dbReference>
<keyword evidence="2" id="KW-0805">Transcription regulation</keyword>
<keyword evidence="2" id="KW-0806">Transcription termination</keyword>
<evidence type="ECO:0000256" key="1">
    <source>
        <dbReference type="ARBA" id="ARBA00007692"/>
    </source>
</evidence>